<protein>
    <submittedName>
        <fullName evidence="1">Uncharacterized protein</fullName>
    </submittedName>
</protein>
<comment type="caution">
    <text evidence="1">The sequence shown here is derived from an EMBL/GenBank/DDBJ whole genome shotgun (WGS) entry which is preliminary data.</text>
</comment>
<evidence type="ECO:0000313" key="1">
    <source>
        <dbReference type="EMBL" id="KAF2580093.1"/>
    </source>
</evidence>
<proteinExistence type="predicted"/>
<gene>
    <name evidence="1" type="ORF">F2Q68_00005948</name>
</gene>
<dbReference type="AlphaFoldDB" id="A0A8S9JEU1"/>
<dbReference type="Proteomes" id="UP000712281">
    <property type="component" value="Unassembled WGS sequence"/>
</dbReference>
<dbReference type="EMBL" id="QGKW02001660">
    <property type="protein sequence ID" value="KAF2580093.1"/>
    <property type="molecule type" value="Genomic_DNA"/>
</dbReference>
<evidence type="ECO:0000313" key="2">
    <source>
        <dbReference type="Proteomes" id="UP000712281"/>
    </source>
</evidence>
<reference evidence="1" key="1">
    <citation type="submission" date="2019-12" db="EMBL/GenBank/DDBJ databases">
        <title>Genome sequencing and annotation of Brassica cretica.</title>
        <authorList>
            <person name="Studholme D.J."/>
            <person name="Sarris P.F."/>
        </authorList>
    </citation>
    <scope>NUCLEOTIDE SEQUENCE</scope>
    <source>
        <strain evidence="1">PFS-001/15</strain>
        <tissue evidence="1">Leaf</tissue>
    </source>
</reference>
<name>A0A8S9JEU1_BRACR</name>
<sequence>MEKLPHEPNTMPHLQLRQKESLVVDDEEQALRLRRSFLTRQALGVRNVKVELGPRAWPGKTCCGAGLGQHLVDDTSGLPCVFYLQSGVSLSHRKKSPNSLSTEDEDPAPALGSSSTVGYLLLDLLSFDPPLEILVFSAPSPKLLFLLDPPPEVFLLCMHGRHLSSSPRRCRKSKGRYETELKALSATGGFPSLHAWSSSLLFTEKVQKKQRKIRNRAESICSNLFPIV</sequence>
<accession>A0A8S9JEU1</accession>
<organism evidence="1 2">
    <name type="scientific">Brassica cretica</name>
    <name type="common">Mustard</name>
    <dbReference type="NCBI Taxonomy" id="69181"/>
    <lineage>
        <taxon>Eukaryota</taxon>
        <taxon>Viridiplantae</taxon>
        <taxon>Streptophyta</taxon>
        <taxon>Embryophyta</taxon>
        <taxon>Tracheophyta</taxon>
        <taxon>Spermatophyta</taxon>
        <taxon>Magnoliopsida</taxon>
        <taxon>eudicotyledons</taxon>
        <taxon>Gunneridae</taxon>
        <taxon>Pentapetalae</taxon>
        <taxon>rosids</taxon>
        <taxon>malvids</taxon>
        <taxon>Brassicales</taxon>
        <taxon>Brassicaceae</taxon>
        <taxon>Brassiceae</taxon>
        <taxon>Brassica</taxon>
    </lineage>
</organism>